<proteinExistence type="predicted"/>
<protein>
    <submittedName>
        <fullName evidence="1">Uncharacterized protein</fullName>
    </submittedName>
</protein>
<evidence type="ECO:0000313" key="1">
    <source>
        <dbReference type="EMBL" id="JAE37116.1"/>
    </source>
</evidence>
<name>A0A0A9HQI1_ARUDO</name>
<reference evidence="1" key="1">
    <citation type="submission" date="2014-09" db="EMBL/GenBank/DDBJ databases">
        <authorList>
            <person name="Magalhaes I.L.F."/>
            <person name="Oliveira U."/>
            <person name="Santos F.R."/>
            <person name="Vidigal T.H.D.A."/>
            <person name="Brescovit A.D."/>
            <person name="Santos A.J."/>
        </authorList>
    </citation>
    <scope>NUCLEOTIDE SEQUENCE</scope>
    <source>
        <tissue evidence="1">Shoot tissue taken approximately 20 cm above the soil surface</tissue>
    </source>
</reference>
<dbReference type="EMBL" id="GBRH01160780">
    <property type="protein sequence ID" value="JAE37116.1"/>
    <property type="molecule type" value="Transcribed_RNA"/>
</dbReference>
<sequence>MLLRGLEEG</sequence>
<accession>A0A0A9HQI1</accession>
<reference evidence="1" key="2">
    <citation type="journal article" date="2015" name="Data Brief">
        <title>Shoot transcriptome of the giant reed, Arundo donax.</title>
        <authorList>
            <person name="Barrero R.A."/>
            <person name="Guerrero F.D."/>
            <person name="Moolhuijzen P."/>
            <person name="Goolsby J.A."/>
            <person name="Tidwell J."/>
            <person name="Bellgard S.E."/>
            <person name="Bellgard M.I."/>
        </authorList>
    </citation>
    <scope>NUCLEOTIDE SEQUENCE</scope>
    <source>
        <tissue evidence="1">Shoot tissue taken approximately 20 cm above the soil surface</tissue>
    </source>
</reference>
<organism evidence="1">
    <name type="scientific">Arundo donax</name>
    <name type="common">Giant reed</name>
    <name type="synonym">Donax arundinaceus</name>
    <dbReference type="NCBI Taxonomy" id="35708"/>
    <lineage>
        <taxon>Eukaryota</taxon>
        <taxon>Viridiplantae</taxon>
        <taxon>Streptophyta</taxon>
        <taxon>Embryophyta</taxon>
        <taxon>Tracheophyta</taxon>
        <taxon>Spermatophyta</taxon>
        <taxon>Magnoliopsida</taxon>
        <taxon>Liliopsida</taxon>
        <taxon>Poales</taxon>
        <taxon>Poaceae</taxon>
        <taxon>PACMAD clade</taxon>
        <taxon>Arundinoideae</taxon>
        <taxon>Arundineae</taxon>
        <taxon>Arundo</taxon>
    </lineage>
</organism>